<proteinExistence type="predicted"/>
<keyword evidence="2" id="KW-1185">Reference proteome</keyword>
<name>A0A5N6X7U1_9EURO</name>
<feature type="non-terminal residue" evidence="1">
    <location>
        <position position="52"/>
    </location>
</feature>
<organism evidence="1 2">
    <name type="scientific">Aspergillus sergii</name>
    <dbReference type="NCBI Taxonomy" id="1034303"/>
    <lineage>
        <taxon>Eukaryota</taxon>
        <taxon>Fungi</taxon>
        <taxon>Dikarya</taxon>
        <taxon>Ascomycota</taxon>
        <taxon>Pezizomycotina</taxon>
        <taxon>Eurotiomycetes</taxon>
        <taxon>Eurotiomycetidae</taxon>
        <taxon>Eurotiales</taxon>
        <taxon>Aspergillaceae</taxon>
        <taxon>Aspergillus</taxon>
        <taxon>Aspergillus subgen. Circumdati</taxon>
    </lineage>
</organism>
<dbReference type="Proteomes" id="UP000325945">
    <property type="component" value="Unassembled WGS sequence"/>
</dbReference>
<dbReference type="EMBL" id="ML741787">
    <property type="protein sequence ID" value="KAE8328199.1"/>
    <property type="molecule type" value="Genomic_DNA"/>
</dbReference>
<protein>
    <submittedName>
        <fullName evidence="1">Uncharacterized protein</fullName>
    </submittedName>
</protein>
<evidence type="ECO:0000313" key="1">
    <source>
        <dbReference type="EMBL" id="KAE8328199.1"/>
    </source>
</evidence>
<sequence length="52" mass="6360">MHRKTQESLLWKWKHAYLTCRFVSPKIPGYNLLRSRSTPQDRYIPYNHMIPT</sequence>
<gene>
    <name evidence="1" type="ORF">BDV39DRAFT_174692</name>
</gene>
<dbReference type="AlphaFoldDB" id="A0A5N6X7U1"/>
<reference evidence="2" key="1">
    <citation type="submission" date="2019-04" db="EMBL/GenBank/DDBJ databases">
        <title>Friends and foes A comparative genomics studyof 23 Aspergillus species from section Flavi.</title>
        <authorList>
            <consortium name="DOE Joint Genome Institute"/>
            <person name="Kjaerbolling I."/>
            <person name="Vesth T."/>
            <person name="Frisvad J.C."/>
            <person name="Nybo J.L."/>
            <person name="Theobald S."/>
            <person name="Kildgaard S."/>
            <person name="Isbrandt T."/>
            <person name="Kuo A."/>
            <person name="Sato A."/>
            <person name="Lyhne E.K."/>
            <person name="Kogle M.E."/>
            <person name="Wiebenga A."/>
            <person name="Kun R.S."/>
            <person name="Lubbers R.J."/>
            <person name="Makela M.R."/>
            <person name="Barry K."/>
            <person name="Chovatia M."/>
            <person name="Clum A."/>
            <person name="Daum C."/>
            <person name="Haridas S."/>
            <person name="He G."/>
            <person name="LaButti K."/>
            <person name="Lipzen A."/>
            <person name="Mondo S."/>
            <person name="Riley R."/>
            <person name="Salamov A."/>
            <person name="Simmons B.A."/>
            <person name="Magnuson J.K."/>
            <person name="Henrissat B."/>
            <person name="Mortensen U.H."/>
            <person name="Larsen T.O."/>
            <person name="Devries R.P."/>
            <person name="Grigoriev I.V."/>
            <person name="Machida M."/>
            <person name="Baker S.E."/>
            <person name="Andersen M.R."/>
        </authorList>
    </citation>
    <scope>NUCLEOTIDE SEQUENCE [LARGE SCALE GENOMIC DNA]</scope>
    <source>
        <strain evidence="2">CBS 130017</strain>
    </source>
</reference>
<accession>A0A5N6X7U1</accession>
<evidence type="ECO:0000313" key="2">
    <source>
        <dbReference type="Proteomes" id="UP000325945"/>
    </source>
</evidence>